<proteinExistence type="predicted"/>
<accession>A0A540VI54</accession>
<dbReference type="InParanoid" id="A0A540VI54"/>
<evidence type="ECO:0000313" key="3">
    <source>
        <dbReference type="Proteomes" id="UP000317371"/>
    </source>
</evidence>
<sequence length="106" mass="11524">MPFSGPDHPQHIWFRWFPVEKNVDPAALAQAQTTLLLVQGMGCPVCAMRVYDSLLRLEGVLTVEVALAPGLARVRYDPTQVSPDVFPAAVAAASDDAHHYSARILA</sequence>
<reference evidence="2 3" key="1">
    <citation type="submission" date="2019-06" db="EMBL/GenBank/DDBJ databases">
        <title>Genome sequence of Litorilinea aerophila BAA-2444.</title>
        <authorList>
            <person name="Maclea K.S."/>
            <person name="Maurais E.G."/>
            <person name="Iannazzi L.C."/>
        </authorList>
    </citation>
    <scope>NUCLEOTIDE SEQUENCE [LARGE SCALE GENOMIC DNA]</scope>
    <source>
        <strain evidence="2 3">ATCC BAA-2444</strain>
    </source>
</reference>
<dbReference type="Proteomes" id="UP000317371">
    <property type="component" value="Unassembled WGS sequence"/>
</dbReference>
<comment type="caution">
    <text evidence="2">The sequence shown here is derived from an EMBL/GenBank/DDBJ whole genome shotgun (WGS) entry which is preliminary data.</text>
</comment>
<dbReference type="EMBL" id="VIGC01000008">
    <property type="protein sequence ID" value="TQE96372.1"/>
    <property type="molecule type" value="Genomic_DNA"/>
</dbReference>
<dbReference type="PROSITE" id="PS50846">
    <property type="entry name" value="HMA_2"/>
    <property type="match status" value="1"/>
</dbReference>
<dbReference type="Pfam" id="PF00403">
    <property type="entry name" value="HMA"/>
    <property type="match status" value="1"/>
</dbReference>
<organism evidence="2 3">
    <name type="scientific">Litorilinea aerophila</name>
    <dbReference type="NCBI Taxonomy" id="1204385"/>
    <lineage>
        <taxon>Bacteria</taxon>
        <taxon>Bacillati</taxon>
        <taxon>Chloroflexota</taxon>
        <taxon>Caldilineae</taxon>
        <taxon>Caldilineales</taxon>
        <taxon>Caldilineaceae</taxon>
        <taxon>Litorilinea</taxon>
    </lineage>
</organism>
<gene>
    <name evidence="2" type="ORF">FKZ61_07725</name>
</gene>
<dbReference type="OrthoDB" id="1493145at2"/>
<name>A0A540VI54_9CHLR</name>
<dbReference type="SUPFAM" id="SSF55008">
    <property type="entry name" value="HMA, heavy metal-associated domain"/>
    <property type="match status" value="1"/>
</dbReference>
<dbReference type="CDD" id="cd00371">
    <property type="entry name" value="HMA"/>
    <property type="match status" value="1"/>
</dbReference>
<evidence type="ECO:0000259" key="1">
    <source>
        <dbReference type="PROSITE" id="PS50846"/>
    </source>
</evidence>
<evidence type="ECO:0000313" key="2">
    <source>
        <dbReference type="EMBL" id="TQE96372.1"/>
    </source>
</evidence>
<dbReference type="InterPro" id="IPR036163">
    <property type="entry name" value="HMA_dom_sf"/>
</dbReference>
<protein>
    <submittedName>
        <fullName evidence="2">Heavy-metal-associated domain-containing protein</fullName>
    </submittedName>
</protein>
<feature type="domain" description="HMA" evidence="1">
    <location>
        <begin position="32"/>
        <end position="98"/>
    </location>
</feature>
<keyword evidence="3" id="KW-1185">Reference proteome</keyword>
<dbReference type="GO" id="GO:0046872">
    <property type="term" value="F:metal ion binding"/>
    <property type="evidence" value="ECO:0007669"/>
    <property type="project" value="InterPro"/>
</dbReference>
<dbReference type="Gene3D" id="3.30.70.100">
    <property type="match status" value="1"/>
</dbReference>
<dbReference type="InterPro" id="IPR006121">
    <property type="entry name" value="HMA_dom"/>
</dbReference>
<dbReference type="AlphaFoldDB" id="A0A540VI54"/>